<keyword evidence="2" id="KW-1185">Reference proteome</keyword>
<name>A0ACB8FDB1_9SAUR</name>
<organism evidence="1 2">
    <name type="scientific">Sphaerodactylus townsendi</name>
    <dbReference type="NCBI Taxonomy" id="933632"/>
    <lineage>
        <taxon>Eukaryota</taxon>
        <taxon>Metazoa</taxon>
        <taxon>Chordata</taxon>
        <taxon>Craniata</taxon>
        <taxon>Vertebrata</taxon>
        <taxon>Euteleostomi</taxon>
        <taxon>Lepidosauria</taxon>
        <taxon>Squamata</taxon>
        <taxon>Bifurcata</taxon>
        <taxon>Gekkota</taxon>
        <taxon>Sphaerodactylidae</taxon>
        <taxon>Sphaerodactylus</taxon>
    </lineage>
</organism>
<dbReference type="EMBL" id="CM037622">
    <property type="protein sequence ID" value="KAH8003259.1"/>
    <property type="molecule type" value="Genomic_DNA"/>
</dbReference>
<comment type="caution">
    <text evidence="1">The sequence shown here is derived from an EMBL/GenBank/DDBJ whole genome shotgun (WGS) entry which is preliminary data.</text>
</comment>
<proteinExistence type="predicted"/>
<evidence type="ECO:0000313" key="2">
    <source>
        <dbReference type="Proteomes" id="UP000827872"/>
    </source>
</evidence>
<protein>
    <submittedName>
        <fullName evidence="1">Uncharacterized protein</fullName>
    </submittedName>
</protein>
<sequence length="307" mass="33781">MEDFLLTQVPLSNRFSVLSTDAAIPPDEELTEEAVTTAPAKGTNGANEAFGEKNDTHKKGEGQPADLLESSSLCKLIAETLEHIYGELRLLNSKMNKLSSGSPSYSPSRDPCIWPESKEPSYPRDKQMQTAKPSKLDDLGNLLPLIASQVNDFRELHSSHTKLDKERKTNRLDSTKQNQIPSRLSISPTVICNINPSGEAEQKGHPAHLPVEGALDQSTLTLPTNQVNLNSPQFDLDEGLNARSLLSPDRSLLPPVTDLGQGKEHKENSVDIDVELHPIRVTNCFQLESGKSWAQELLELKQTEPPP</sequence>
<accession>A0ACB8FDB1</accession>
<evidence type="ECO:0000313" key="1">
    <source>
        <dbReference type="EMBL" id="KAH8003259.1"/>
    </source>
</evidence>
<reference evidence="1" key="1">
    <citation type="submission" date="2021-08" db="EMBL/GenBank/DDBJ databases">
        <title>The first chromosome-level gecko genome reveals the dynamic sex chromosomes of Neotropical dwarf geckos (Sphaerodactylidae: Sphaerodactylus).</title>
        <authorList>
            <person name="Pinto B.J."/>
            <person name="Keating S.E."/>
            <person name="Gamble T."/>
        </authorList>
    </citation>
    <scope>NUCLEOTIDE SEQUENCE</scope>
    <source>
        <strain evidence="1">TG3544</strain>
    </source>
</reference>
<gene>
    <name evidence="1" type="ORF">K3G42_015937</name>
</gene>
<dbReference type="Proteomes" id="UP000827872">
    <property type="component" value="Linkage Group LG09"/>
</dbReference>